<dbReference type="HOGENOM" id="CLU_060358_0_0_1"/>
<name>A0A0D2DWY5_9EURO</name>
<evidence type="ECO:0000313" key="2">
    <source>
        <dbReference type="EMBL" id="KIW82346.1"/>
    </source>
</evidence>
<feature type="region of interest" description="Disordered" evidence="1">
    <location>
        <begin position="187"/>
        <end position="206"/>
    </location>
</feature>
<feature type="compositionally biased region" description="Low complexity" evidence="1">
    <location>
        <begin position="193"/>
        <end position="205"/>
    </location>
</feature>
<feature type="region of interest" description="Disordered" evidence="1">
    <location>
        <begin position="1"/>
        <end position="46"/>
    </location>
</feature>
<keyword evidence="3" id="KW-1185">Reference proteome</keyword>
<organism evidence="2 3">
    <name type="scientific">Fonsecaea pedrosoi CBS 271.37</name>
    <dbReference type="NCBI Taxonomy" id="1442368"/>
    <lineage>
        <taxon>Eukaryota</taxon>
        <taxon>Fungi</taxon>
        <taxon>Dikarya</taxon>
        <taxon>Ascomycota</taxon>
        <taxon>Pezizomycotina</taxon>
        <taxon>Eurotiomycetes</taxon>
        <taxon>Chaetothyriomycetidae</taxon>
        <taxon>Chaetothyriales</taxon>
        <taxon>Herpotrichiellaceae</taxon>
        <taxon>Fonsecaea</taxon>
    </lineage>
</organism>
<evidence type="ECO:0000256" key="1">
    <source>
        <dbReference type="SAM" id="MobiDB-lite"/>
    </source>
</evidence>
<accession>A0A0D2DWY5</accession>
<feature type="region of interest" description="Disordered" evidence="1">
    <location>
        <begin position="270"/>
        <end position="291"/>
    </location>
</feature>
<dbReference type="EMBL" id="KN846971">
    <property type="protein sequence ID" value="KIW82346.1"/>
    <property type="molecule type" value="Genomic_DNA"/>
</dbReference>
<feature type="compositionally biased region" description="Polar residues" evidence="1">
    <location>
        <begin position="26"/>
        <end position="40"/>
    </location>
</feature>
<proteinExistence type="predicted"/>
<evidence type="ECO:0000313" key="3">
    <source>
        <dbReference type="Proteomes" id="UP000053029"/>
    </source>
</evidence>
<dbReference type="VEuPathDB" id="FungiDB:Z517_05373"/>
<reference evidence="2 3" key="1">
    <citation type="submission" date="2015-01" db="EMBL/GenBank/DDBJ databases">
        <title>The Genome Sequence of Fonsecaea pedrosoi CBS 271.37.</title>
        <authorList>
            <consortium name="The Broad Institute Genomics Platform"/>
            <person name="Cuomo C."/>
            <person name="de Hoog S."/>
            <person name="Gorbushina A."/>
            <person name="Stielow B."/>
            <person name="Teixiera M."/>
            <person name="Abouelleil A."/>
            <person name="Chapman S.B."/>
            <person name="Priest M."/>
            <person name="Young S.K."/>
            <person name="Wortman J."/>
            <person name="Nusbaum C."/>
            <person name="Birren B."/>
        </authorList>
    </citation>
    <scope>NUCLEOTIDE SEQUENCE [LARGE SCALE GENOMIC DNA]</scope>
    <source>
        <strain evidence="2 3">CBS 271.37</strain>
    </source>
</reference>
<dbReference type="GeneID" id="25304863"/>
<dbReference type="RefSeq" id="XP_013286154.1">
    <property type="nucleotide sequence ID" value="XM_013430700.1"/>
</dbReference>
<dbReference type="Proteomes" id="UP000053029">
    <property type="component" value="Unassembled WGS sequence"/>
</dbReference>
<sequence length="418" mass="45709">MEEDGPIPLGHIPPHGQPSPPEPLRSCNTDDLPQSTSPQESDPCAEGHALESVAIELYAETLLSRAHLLLINSTNDNVDTQEDPFDRSREALAEAESLCFAGQHPVSDALVAKCWYIRGCLADVCGDDENASRCFIETTNLDGSYKSLERVKWYLQRQHDLEDVFGRWSDSKDLVLSPIDGYHLGGLDAGNDSSSTTSSPSPSMSDFRQSELYQFLMYDIKHKTVQESRPAADDLSPVSPLHQLHHLPPIATPQKAPSADKVDQLVQKKIHSPGGRKRASPKTRETLKGSENSPVRDLFLLQVEGNQKKAKLAEEARMRQIRKDRTRQSAAHSRRLSGREALLSDGLSIAGLDTTTTPAENGAALTRKLTINTRGIRRQSTSSKSSDRSPALPSPLKKASLPGDAQVGADGRESEVAE</sequence>
<protein>
    <submittedName>
        <fullName evidence="2">Uncharacterized protein</fullName>
    </submittedName>
</protein>
<dbReference type="OrthoDB" id="4158750at2759"/>
<dbReference type="AlphaFoldDB" id="A0A0D2DWY5"/>
<feature type="compositionally biased region" description="Basic residues" evidence="1">
    <location>
        <begin position="270"/>
        <end position="281"/>
    </location>
</feature>
<feature type="compositionally biased region" description="Low complexity" evidence="1">
    <location>
        <begin position="1"/>
        <end position="14"/>
    </location>
</feature>
<feature type="region of interest" description="Disordered" evidence="1">
    <location>
        <begin position="352"/>
        <end position="418"/>
    </location>
</feature>
<gene>
    <name evidence="2" type="ORF">Z517_05373</name>
</gene>